<evidence type="ECO:0000313" key="9">
    <source>
        <dbReference type="EMBL" id="SFF27011.1"/>
    </source>
</evidence>
<dbReference type="Pfam" id="PF13244">
    <property type="entry name" value="MbhD"/>
    <property type="match status" value="1"/>
</dbReference>
<dbReference type="RefSeq" id="WP_093714795.1">
    <property type="nucleotide sequence ID" value="NZ_FONG01000010.1"/>
</dbReference>
<evidence type="ECO:0000313" key="10">
    <source>
        <dbReference type="Proteomes" id="UP000199323"/>
    </source>
</evidence>
<gene>
    <name evidence="9" type="ORF">SAMN05216251_110226</name>
</gene>
<dbReference type="GO" id="GO:0005886">
    <property type="term" value="C:plasma membrane"/>
    <property type="evidence" value="ECO:0007669"/>
    <property type="project" value="UniProtKB-SubCell"/>
</dbReference>
<feature type="compositionally biased region" description="Basic and acidic residues" evidence="6">
    <location>
        <begin position="85"/>
        <end position="108"/>
    </location>
</feature>
<evidence type="ECO:0000256" key="6">
    <source>
        <dbReference type="SAM" id="MobiDB-lite"/>
    </source>
</evidence>
<evidence type="ECO:0000259" key="8">
    <source>
        <dbReference type="Pfam" id="PF13244"/>
    </source>
</evidence>
<dbReference type="OrthoDB" id="4337946at2"/>
<feature type="domain" description="MrpA C-terminal/MbhD" evidence="8">
    <location>
        <begin position="17"/>
        <end position="83"/>
    </location>
</feature>
<evidence type="ECO:0000256" key="3">
    <source>
        <dbReference type="ARBA" id="ARBA00022692"/>
    </source>
</evidence>
<keyword evidence="3 7" id="KW-0812">Transmembrane</keyword>
<reference evidence="9 10" key="1">
    <citation type="submission" date="2016-10" db="EMBL/GenBank/DDBJ databases">
        <authorList>
            <person name="de Groot N.N."/>
        </authorList>
    </citation>
    <scope>NUCLEOTIDE SEQUENCE [LARGE SCALE GENOMIC DNA]</scope>
    <source>
        <strain evidence="9 10">CGMCC 4.3510</strain>
    </source>
</reference>
<evidence type="ECO:0000256" key="2">
    <source>
        <dbReference type="ARBA" id="ARBA00022475"/>
    </source>
</evidence>
<name>A0A1I2HEQ6_9ACTN</name>
<evidence type="ECO:0000256" key="7">
    <source>
        <dbReference type="SAM" id="Phobius"/>
    </source>
</evidence>
<organism evidence="9 10">
    <name type="scientific">Actinacidiphila alni</name>
    <dbReference type="NCBI Taxonomy" id="380248"/>
    <lineage>
        <taxon>Bacteria</taxon>
        <taxon>Bacillati</taxon>
        <taxon>Actinomycetota</taxon>
        <taxon>Actinomycetes</taxon>
        <taxon>Kitasatosporales</taxon>
        <taxon>Streptomycetaceae</taxon>
        <taxon>Actinacidiphila</taxon>
    </lineage>
</organism>
<dbReference type="InterPro" id="IPR025383">
    <property type="entry name" value="MrpA_C/MbhD"/>
</dbReference>
<proteinExistence type="predicted"/>
<protein>
    <submittedName>
        <fullName evidence="9">Uncharacterized MnhB-related membrane protein</fullName>
    </submittedName>
</protein>
<feature type="transmembrane region" description="Helical" evidence="7">
    <location>
        <begin position="12"/>
        <end position="29"/>
    </location>
</feature>
<feature type="transmembrane region" description="Helical" evidence="7">
    <location>
        <begin position="59"/>
        <end position="78"/>
    </location>
</feature>
<accession>A0A1I2HEQ6</accession>
<sequence>MSGTSGGVDWLVAVALVLVTVTATCAALTRDPVRQAAVLSALGLCLALLFVAVQAPDVALSQLAVGSALTPLLILLTVRKARRTARGDGARPDRSPGNGDARREREGE</sequence>
<dbReference type="Proteomes" id="UP000199323">
    <property type="component" value="Unassembled WGS sequence"/>
</dbReference>
<keyword evidence="4 7" id="KW-1133">Transmembrane helix</keyword>
<comment type="subcellular location">
    <subcellularLocation>
        <location evidence="1">Cell membrane</location>
        <topology evidence="1">Multi-pass membrane protein</topology>
    </subcellularLocation>
</comment>
<dbReference type="InterPro" id="IPR042106">
    <property type="entry name" value="Nuo/plastoQ_OxRdtase_6_NuoJ"/>
</dbReference>
<keyword evidence="2" id="KW-1003">Cell membrane</keyword>
<keyword evidence="5 7" id="KW-0472">Membrane</keyword>
<evidence type="ECO:0000256" key="5">
    <source>
        <dbReference type="ARBA" id="ARBA00023136"/>
    </source>
</evidence>
<feature type="region of interest" description="Disordered" evidence="6">
    <location>
        <begin position="83"/>
        <end position="108"/>
    </location>
</feature>
<dbReference type="AlphaFoldDB" id="A0A1I2HEQ6"/>
<dbReference type="EMBL" id="FONG01000010">
    <property type="protein sequence ID" value="SFF27011.1"/>
    <property type="molecule type" value="Genomic_DNA"/>
</dbReference>
<evidence type="ECO:0000256" key="4">
    <source>
        <dbReference type="ARBA" id="ARBA00022989"/>
    </source>
</evidence>
<keyword evidence="10" id="KW-1185">Reference proteome</keyword>
<feature type="transmembrane region" description="Helical" evidence="7">
    <location>
        <begin position="36"/>
        <end position="53"/>
    </location>
</feature>
<dbReference type="STRING" id="380248.SAMN05216251_110226"/>
<evidence type="ECO:0000256" key="1">
    <source>
        <dbReference type="ARBA" id="ARBA00004651"/>
    </source>
</evidence>
<dbReference type="Gene3D" id="1.20.120.1200">
    <property type="entry name" value="NADH-ubiquinone/plastoquinone oxidoreductase chain 6, subunit NuoJ"/>
    <property type="match status" value="1"/>
</dbReference>